<reference evidence="3 4" key="1">
    <citation type="submission" date="2020-07" db="EMBL/GenBank/DDBJ databases">
        <title>Sequencing the genomes of 1000 actinobacteria strains.</title>
        <authorList>
            <person name="Klenk H.-P."/>
        </authorList>
    </citation>
    <scope>NUCLEOTIDE SEQUENCE [LARGE SCALE GENOMIC DNA]</scope>
    <source>
        <strain evidence="3 4">LI1</strain>
    </source>
</reference>
<dbReference type="InterPro" id="IPR009015">
    <property type="entry name" value="Fucose_isomerase_N/cen_sf"/>
</dbReference>
<organism evidence="3 4">
    <name type="scientific">Glaciibacter psychrotolerans</name>
    <dbReference type="NCBI Taxonomy" id="670054"/>
    <lineage>
        <taxon>Bacteria</taxon>
        <taxon>Bacillati</taxon>
        <taxon>Actinomycetota</taxon>
        <taxon>Actinomycetes</taxon>
        <taxon>Micrococcales</taxon>
        <taxon>Microbacteriaceae</taxon>
        <taxon>Glaciibacter</taxon>
    </lineage>
</organism>
<keyword evidence="1" id="KW-0413">Isomerase</keyword>
<name>A0A7Z0J5Z2_9MICO</name>
<gene>
    <name evidence="3" type="ORF">HNR05_001778</name>
</gene>
<dbReference type="RefSeq" id="WP_179578666.1">
    <property type="nucleotide sequence ID" value="NZ_JACCFM010000001.1"/>
</dbReference>
<dbReference type="InterPro" id="IPR005763">
    <property type="entry name" value="Fucose_isomerase"/>
</dbReference>
<evidence type="ECO:0000313" key="3">
    <source>
        <dbReference type="EMBL" id="NYJ19987.1"/>
    </source>
</evidence>
<accession>A0A7Z0J5Z2</accession>
<evidence type="ECO:0000256" key="1">
    <source>
        <dbReference type="ARBA" id="ARBA00023235"/>
    </source>
</evidence>
<dbReference type="GO" id="GO:0019571">
    <property type="term" value="P:D-arabinose catabolic process"/>
    <property type="evidence" value="ECO:0007669"/>
    <property type="project" value="TreeGrafter"/>
</dbReference>
<dbReference type="SUPFAM" id="SSF53743">
    <property type="entry name" value="FucI/AraA N-terminal and middle domains"/>
    <property type="match status" value="1"/>
</dbReference>
<dbReference type="GO" id="GO:0030145">
    <property type="term" value="F:manganese ion binding"/>
    <property type="evidence" value="ECO:0007669"/>
    <property type="project" value="InterPro"/>
</dbReference>
<dbReference type="GO" id="GO:0042355">
    <property type="term" value="P:L-fucose catabolic process"/>
    <property type="evidence" value="ECO:0007669"/>
    <property type="project" value="TreeGrafter"/>
</dbReference>
<dbReference type="PANTHER" id="PTHR37840">
    <property type="entry name" value="L-FUCOSE ISOMERASE"/>
    <property type="match status" value="1"/>
</dbReference>
<dbReference type="GO" id="GO:0005737">
    <property type="term" value="C:cytoplasm"/>
    <property type="evidence" value="ECO:0007669"/>
    <property type="project" value="InterPro"/>
</dbReference>
<evidence type="ECO:0008006" key="5">
    <source>
        <dbReference type="Google" id="ProtNLM"/>
    </source>
</evidence>
<dbReference type="GO" id="GO:0008736">
    <property type="term" value="F:L-fucose isomerase activity"/>
    <property type="evidence" value="ECO:0007669"/>
    <property type="project" value="InterPro"/>
</dbReference>
<proteinExistence type="predicted"/>
<keyword evidence="2" id="KW-0119">Carbohydrate metabolism</keyword>
<comment type="caution">
    <text evidence="3">The sequence shown here is derived from an EMBL/GenBank/DDBJ whole genome shotgun (WGS) entry which is preliminary data.</text>
</comment>
<dbReference type="GO" id="GO:0008790">
    <property type="term" value="F:arabinose isomerase activity"/>
    <property type="evidence" value="ECO:0007669"/>
    <property type="project" value="TreeGrafter"/>
</dbReference>
<keyword evidence="4" id="KW-1185">Reference proteome</keyword>
<dbReference type="PANTHER" id="PTHR37840:SF1">
    <property type="entry name" value="L-FUCOSE ISOMERASE"/>
    <property type="match status" value="1"/>
</dbReference>
<dbReference type="EMBL" id="JACCFM010000001">
    <property type="protein sequence ID" value="NYJ19987.1"/>
    <property type="molecule type" value="Genomic_DNA"/>
</dbReference>
<evidence type="ECO:0000313" key="4">
    <source>
        <dbReference type="Proteomes" id="UP000537260"/>
    </source>
</evidence>
<protein>
    <recommendedName>
        <fullName evidence="5">Fucose isomerase</fullName>
    </recommendedName>
</protein>
<dbReference type="AlphaFoldDB" id="A0A7Z0J5Z2"/>
<evidence type="ECO:0000256" key="2">
    <source>
        <dbReference type="ARBA" id="ARBA00023277"/>
    </source>
</evidence>
<dbReference type="Proteomes" id="UP000537260">
    <property type="component" value="Unassembled WGS sequence"/>
</dbReference>
<sequence length="545" mass="59454">MTSYTLPSPRAVVAAPPRTVFTVSSGDLRPSANEKCWPTQVKLEAEFTSAVNDLGWEVVRGHAPDPVKGHGFIDSQRHGIEVFKDIPLDVPLVVVEAVWQYSHHVLAGLRSHRGPILIVANWAGDFPGLVGLLNLTGSLTKAGVKYSALWSKDFTDTWARDNLNTWLQTGTITHDQSHVRDLPALDPASPEVELGISLARQLKADKAIIGIFDEGCMGMYNAIIDDELLNPLGIYKERLSQSALYAEMLQVSDAEAHAVKAWLDAAGLTFHFGVDEATELTEAQVHSQLKMYVAAVRISDDYGLDAVGIQYQQGLKDLVPASDLVEGLLNNVERPPVFSRDGSRELYAGVALPHFNEVDEGVAVDALITNRVWTAMGLDPANTLHDIRWGEEYDGEFVWVFEISGSVPASHNGGYDKSYSMRQPPMFFPKGGGTLSGVSKPGEIVWSRVFIMDGVLHVDLGRGHVADLPAEETQRRLDATDPQWPIMHAVLDGVSRDQLMARHKANHAQVVYAPDAQTADKALLAKAALFAELGVIVHLCGDVAI</sequence>